<organism evidence="3 4">
    <name type="scientific">Dissulfurirhabdus thermomarina</name>
    <dbReference type="NCBI Taxonomy" id="1765737"/>
    <lineage>
        <taxon>Bacteria</taxon>
        <taxon>Deltaproteobacteria</taxon>
        <taxon>Dissulfurirhabdaceae</taxon>
        <taxon>Dissulfurirhabdus</taxon>
    </lineage>
</organism>
<accession>A0A6N9TM22</accession>
<dbReference type="RefSeq" id="WP_163297641.1">
    <property type="nucleotide sequence ID" value="NZ_JAAGRR010000006.1"/>
</dbReference>
<feature type="region of interest" description="Disordered" evidence="1">
    <location>
        <begin position="54"/>
        <end position="91"/>
    </location>
</feature>
<evidence type="ECO:0000256" key="1">
    <source>
        <dbReference type="SAM" id="MobiDB-lite"/>
    </source>
</evidence>
<dbReference type="AlphaFoldDB" id="A0A6N9TM22"/>
<proteinExistence type="predicted"/>
<feature type="domain" description="KfrA N-terminal DNA-binding" evidence="2">
    <location>
        <begin position="7"/>
        <end position="71"/>
    </location>
</feature>
<evidence type="ECO:0000313" key="4">
    <source>
        <dbReference type="Proteomes" id="UP000469346"/>
    </source>
</evidence>
<dbReference type="Proteomes" id="UP000469346">
    <property type="component" value="Unassembled WGS sequence"/>
</dbReference>
<evidence type="ECO:0000259" key="2">
    <source>
        <dbReference type="Pfam" id="PF11740"/>
    </source>
</evidence>
<dbReference type="Gene3D" id="1.10.287.1490">
    <property type="match status" value="1"/>
</dbReference>
<evidence type="ECO:0000313" key="3">
    <source>
        <dbReference type="EMBL" id="NDY41480.1"/>
    </source>
</evidence>
<protein>
    <recommendedName>
        <fullName evidence="2">KfrA N-terminal DNA-binding domain-containing protein</fullName>
    </recommendedName>
</protein>
<dbReference type="Pfam" id="PF11740">
    <property type="entry name" value="KfrA_N"/>
    <property type="match status" value="1"/>
</dbReference>
<reference evidence="3 4" key="1">
    <citation type="submission" date="2020-02" db="EMBL/GenBank/DDBJ databases">
        <title>Comparative genomics of sulfur disproportionating microorganisms.</title>
        <authorList>
            <person name="Ward L.M."/>
            <person name="Bertran E."/>
            <person name="Johnston D.T."/>
        </authorList>
    </citation>
    <scope>NUCLEOTIDE SEQUENCE [LARGE SCALE GENOMIC DNA]</scope>
    <source>
        <strain evidence="3 4">DSM 100025</strain>
    </source>
</reference>
<feature type="compositionally biased region" description="Basic residues" evidence="1">
    <location>
        <begin position="233"/>
        <end position="244"/>
    </location>
</feature>
<comment type="caution">
    <text evidence="3">The sequence shown here is derived from an EMBL/GenBank/DDBJ whole genome shotgun (WGS) entry which is preliminary data.</text>
</comment>
<dbReference type="EMBL" id="JAAGRR010000006">
    <property type="protein sequence ID" value="NDY41480.1"/>
    <property type="molecule type" value="Genomic_DNA"/>
</dbReference>
<gene>
    <name evidence="3" type="ORF">G3N55_01255</name>
</gene>
<sequence length="244" mass="26046">MVRAKITKEDVFRAADALARRGARPSVRAVRNELGRGGTDTISRYLREWKVAGGGAPAEKERSAPAGAEAARPRARGRAAARAPRPAPPPRGLPGAFFGFARSAAEFVVTAAANVAVEGAAKVGEAARRAAGRGGGASAVRRSTGCRFCEAERRRAEAFARERDVLREEIAAVRTRLANAMASSDSRQMIVQRLSAELEKAKEEFAAYKEEAERKIRELTEALAGRGSAPKKQPPRGGRKKTSA</sequence>
<name>A0A6N9TM22_DISTH</name>
<dbReference type="InterPro" id="IPR021104">
    <property type="entry name" value="KfrA_DNA-bd_N"/>
</dbReference>
<feature type="region of interest" description="Disordered" evidence="1">
    <location>
        <begin position="220"/>
        <end position="244"/>
    </location>
</feature>
<keyword evidence="4" id="KW-1185">Reference proteome</keyword>